<dbReference type="GO" id="GO:0015697">
    <property type="term" value="P:quaternary ammonium group transport"/>
    <property type="evidence" value="ECO:0007669"/>
    <property type="project" value="UniProtKB-ARBA"/>
</dbReference>
<dbReference type="SMART" id="SM00382">
    <property type="entry name" value="AAA"/>
    <property type="match status" value="1"/>
</dbReference>
<gene>
    <name evidence="10" type="ORF">IAB12_06460</name>
</gene>
<evidence type="ECO:0000256" key="3">
    <source>
        <dbReference type="ARBA" id="ARBA00022496"/>
    </source>
</evidence>
<evidence type="ECO:0000256" key="7">
    <source>
        <dbReference type="ARBA" id="ARBA00023065"/>
    </source>
</evidence>
<dbReference type="CDD" id="cd03259">
    <property type="entry name" value="ABC_Carb_Solutes_like"/>
    <property type="match status" value="1"/>
</dbReference>
<keyword evidence="8" id="KW-0472">Membrane</keyword>
<name>A0A9D1PV11_9SPIO</name>
<dbReference type="InterPro" id="IPR015853">
    <property type="entry name" value="ABC_transpr_FbpC"/>
</dbReference>
<evidence type="ECO:0000256" key="8">
    <source>
        <dbReference type="ARBA" id="ARBA00023136"/>
    </source>
</evidence>
<keyword evidence="3" id="KW-0410">Iron transport</keyword>
<reference evidence="10" key="1">
    <citation type="journal article" date="2021" name="PeerJ">
        <title>Extensive microbial diversity within the chicken gut microbiome revealed by metagenomics and culture.</title>
        <authorList>
            <person name="Gilroy R."/>
            <person name="Ravi A."/>
            <person name="Getino M."/>
            <person name="Pursley I."/>
            <person name="Horton D.L."/>
            <person name="Alikhan N.F."/>
            <person name="Baker D."/>
            <person name="Gharbi K."/>
            <person name="Hall N."/>
            <person name="Watson M."/>
            <person name="Adriaenssens E.M."/>
            <person name="Foster-Nyarko E."/>
            <person name="Jarju S."/>
            <person name="Secka A."/>
            <person name="Antonio M."/>
            <person name="Oren A."/>
            <person name="Chaudhuri R.R."/>
            <person name="La Ragione R."/>
            <person name="Hildebrand F."/>
            <person name="Pallen M.J."/>
        </authorList>
    </citation>
    <scope>NUCLEOTIDE SEQUENCE</scope>
    <source>
        <strain evidence="10">Gambia11-129</strain>
    </source>
</reference>
<evidence type="ECO:0000256" key="2">
    <source>
        <dbReference type="ARBA" id="ARBA00022475"/>
    </source>
</evidence>
<evidence type="ECO:0000313" key="11">
    <source>
        <dbReference type="Proteomes" id="UP000823936"/>
    </source>
</evidence>
<keyword evidence="5 10" id="KW-0067">ATP-binding</keyword>
<evidence type="ECO:0000256" key="5">
    <source>
        <dbReference type="ARBA" id="ARBA00022840"/>
    </source>
</evidence>
<dbReference type="EMBL" id="DXHU01000023">
    <property type="protein sequence ID" value="HIV99399.1"/>
    <property type="molecule type" value="Genomic_DNA"/>
</dbReference>
<comment type="caution">
    <text evidence="10">The sequence shown here is derived from an EMBL/GenBank/DDBJ whole genome shotgun (WGS) entry which is preliminary data.</text>
</comment>
<dbReference type="GO" id="GO:0016020">
    <property type="term" value="C:membrane"/>
    <property type="evidence" value="ECO:0007669"/>
    <property type="project" value="InterPro"/>
</dbReference>
<reference evidence="10" key="2">
    <citation type="submission" date="2021-04" db="EMBL/GenBank/DDBJ databases">
        <authorList>
            <person name="Gilroy R."/>
        </authorList>
    </citation>
    <scope>NUCLEOTIDE SEQUENCE</scope>
    <source>
        <strain evidence="10">Gambia11-129</strain>
    </source>
</reference>
<keyword evidence="2" id="KW-1003">Cell membrane</keyword>
<proteinExistence type="predicted"/>
<evidence type="ECO:0000259" key="9">
    <source>
        <dbReference type="PROSITE" id="PS50893"/>
    </source>
</evidence>
<organism evidence="10 11">
    <name type="scientific">Candidatus Ornithospirochaeta avicola</name>
    <dbReference type="NCBI Taxonomy" id="2840896"/>
    <lineage>
        <taxon>Bacteria</taxon>
        <taxon>Pseudomonadati</taxon>
        <taxon>Spirochaetota</taxon>
        <taxon>Spirochaetia</taxon>
        <taxon>Spirochaetales</taxon>
        <taxon>Spirochaetaceae</taxon>
        <taxon>Spirochaetaceae incertae sedis</taxon>
        <taxon>Candidatus Ornithospirochaeta</taxon>
    </lineage>
</organism>
<dbReference type="Pfam" id="PF00005">
    <property type="entry name" value="ABC_tran"/>
    <property type="match status" value="1"/>
</dbReference>
<dbReference type="GO" id="GO:0005524">
    <property type="term" value="F:ATP binding"/>
    <property type="evidence" value="ECO:0007669"/>
    <property type="project" value="UniProtKB-KW"/>
</dbReference>
<dbReference type="InterPro" id="IPR003439">
    <property type="entry name" value="ABC_transporter-like_ATP-bd"/>
</dbReference>
<dbReference type="SUPFAM" id="SSF52540">
    <property type="entry name" value="P-loop containing nucleoside triphosphate hydrolases"/>
    <property type="match status" value="1"/>
</dbReference>
<dbReference type="Gene3D" id="3.40.50.300">
    <property type="entry name" value="P-loop containing nucleotide triphosphate hydrolases"/>
    <property type="match status" value="1"/>
</dbReference>
<evidence type="ECO:0000256" key="1">
    <source>
        <dbReference type="ARBA" id="ARBA00022448"/>
    </source>
</evidence>
<dbReference type="FunFam" id="3.40.50.300:FF:000425">
    <property type="entry name" value="Probable ABC transporter, ATP-binding subunit"/>
    <property type="match status" value="1"/>
</dbReference>
<feature type="domain" description="ABC transporter" evidence="9">
    <location>
        <begin position="4"/>
        <end position="232"/>
    </location>
</feature>
<accession>A0A9D1PV11</accession>
<evidence type="ECO:0000256" key="4">
    <source>
        <dbReference type="ARBA" id="ARBA00022741"/>
    </source>
</evidence>
<dbReference type="AlphaFoldDB" id="A0A9D1PV11"/>
<dbReference type="PROSITE" id="PS00211">
    <property type="entry name" value="ABC_TRANSPORTER_1"/>
    <property type="match status" value="1"/>
</dbReference>
<keyword evidence="1" id="KW-0813">Transport</keyword>
<dbReference type="InterPro" id="IPR003593">
    <property type="entry name" value="AAA+_ATPase"/>
</dbReference>
<dbReference type="GO" id="GO:0016887">
    <property type="term" value="F:ATP hydrolysis activity"/>
    <property type="evidence" value="ECO:0007669"/>
    <property type="project" value="InterPro"/>
</dbReference>
<dbReference type="InterPro" id="IPR017871">
    <property type="entry name" value="ABC_transporter-like_CS"/>
</dbReference>
<dbReference type="Proteomes" id="UP000823936">
    <property type="component" value="Unassembled WGS sequence"/>
</dbReference>
<keyword evidence="6" id="KW-0408">Iron</keyword>
<sequence length="327" mass="36383">MSFLEVRDLKKKYPDFTLDLSFSIEEGEFLCLIGPSGSGKSTVLNILTGIENADEGKIILDGVDITDKPIQARDIGLVFQDYALFSNMNVEKNIQYGMNKKKKSGKEIKEMTALLLSYVGLDGYEKRRVSSLSGGEAQRVALARSLASEPKVLLLDEPLSALDGPLRKRLRSVIRNIHDKTGITIIYVTHDREEAFAISDRIIVMKDGSVVACSDAETLYTHPQSEFVASFTGDGTLLPSSLFFEGDERSIFFRPESVLISEESIKSELKPSYLVINNTEIVSIEYTGSHYLICTSFKGHLILASTLVRPRKKIISLMINKESVTRL</sequence>
<dbReference type="PANTHER" id="PTHR42781:SF4">
    <property type="entry name" value="SPERMIDINE_PUTRESCINE IMPORT ATP-BINDING PROTEIN POTA"/>
    <property type="match status" value="1"/>
</dbReference>
<protein>
    <submittedName>
        <fullName evidence="10">ABC transporter ATP-binding protein</fullName>
    </submittedName>
</protein>
<evidence type="ECO:0000313" key="10">
    <source>
        <dbReference type="EMBL" id="HIV99399.1"/>
    </source>
</evidence>
<dbReference type="PANTHER" id="PTHR42781">
    <property type="entry name" value="SPERMIDINE/PUTRESCINE IMPORT ATP-BINDING PROTEIN POTA"/>
    <property type="match status" value="1"/>
</dbReference>
<keyword evidence="4" id="KW-0547">Nucleotide-binding</keyword>
<keyword evidence="7" id="KW-0406">Ion transport</keyword>
<dbReference type="InterPro" id="IPR027417">
    <property type="entry name" value="P-loop_NTPase"/>
</dbReference>
<evidence type="ECO:0000256" key="6">
    <source>
        <dbReference type="ARBA" id="ARBA00023004"/>
    </source>
</evidence>
<dbReference type="PROSITE" id="PS50893">
    <property type="entry name" value="ABC_TRANSPORTER_2"/>
    <property type="match status" value="1"/>
</dbReference>
<dbReference type="GO" id="GO:0015408">
    <property type="term" value="F:ABC-type ferric iron transporter activity"/>
    <property type="evidence" value="ECO:0007669"/>
    <property type="project" value="InterPro"/>
</dbReference>
<dbReference type="InterPro" id="IPR050093">
    <property type="entry name" value="ABC_SmlMolc_Importer"/>
</dbReference>